<evidence type="ECO:0000313" key="5">
    <source>
        <dbReference type="Proteomes" id="UP000001414"/>
    </source>
</evidence>
<dbReference type="PANTHER" id="PTHR22916">
    <property type="entry name" value="GLYCOSYLTRANSFERASE"/>
    <property type="match status" value="1"/>
</dbReference>
<dbReference type="DNASU" id="1075068"/>
<dbReference type="CDD" id="cd00761">
    <property type="entry name" value="Glyco_tranf_GTA_type"/>
    <property type="match status" value="1"/>
</dbReference>
<keyword evidence="2 4" id="KW-0808">Transferase</keyword>
<name>Q8ABR6_BACTN</name>
<dbReference type="PANTHER" id="PTHR22916:SF51">
    <property type="entry name" value="GLYCOSYLTRANSFERASE EPSH-RELATED"/>
    <property type="match status" value="1"/>
</dbReference>
<dbReference type="InterPro" id="IPR001173">
    <property type="entry name" value="Glyco_trans_2-like"/>
</dbReference>
<dbReference type="FunCoup" id="Q8ABR6">
    <property type="interactions" value="161"/>
</dbReference>
<accession>Q8ABR6</accession>
<dbReference type="Pfam" id="PF00535">
    <property type="entry name" value="Glycos_transf_2"/>
    <property type="match status" value="1"/>
</dbReference>
<keyword evidence="1" id="KW-0328">Glycosyltransferase</keyword>
<dbReference type="EMBL" id="AE015928">
    <property type="protein sequence ID" value="AAO75151.1"/>
    <property type="molecule type" value="Genomic_DNA"/>
</dbReference>
<gene>
    <name evidence="4" type="ordered locus">BT_0044</name>
</gene>
<keyword evidence="5" id="KW-1185">Reference proteome</keyword>
<dbReference type="GO" id="GO:0016758">
    <property type="term" value="F:hexosyltransferase activity"/>
    <property type="evidence" value="ECO:0007669"/>
    <property type="project" value="UniProtKB-ARBA"/>
</dbReference>
<dbReference type="InterPro" id="IPR029044">
    <property type="entry name" value="Nucleotide-diphossugar_trans"/>
</dbReference>
<evidence type="ECO:0000259" key="3">
    <source>
        <dbReference type="Pfam" id="PF00535"/>
    </source>
</evidence>
<evidence type="ECO:0000256" key="1">
    <source>
        <dbReference type="ARBA" id="ARBA00022676"/>
    </source>
</evidence>
<reference evidence="4 5" key="2">
    <citation type="journal article" date="2009" name="Proc. Natl. Acad. Sci. U.S.A.">
        <title>Characterizing a model human gut microbiota composed of members of its two dominant bacterial phyla.</title>
        <authorList>
            <person name="Mahowald M.A."/>
            <person name="Rey F.E."/>
            <person name="Seedorf H."/>
            <person name="Turnbaugh P.J."/>
            <person name="Fulton R.S."/>
            <person name="Wollam A."/>
            <person name="Shah N."/>
            <person name="Wang C."/>
            <person name="Magrini V."/>
            <person name="Wilson R.K."/>
            <person name="Cantarel B.L."/>
            <person name="Coutinho P.M."/>
            <person name="Henrissat B."/>
            <person name="Crock L.W."/>
            <person name="Russell A."/>
            <person name="Verberkmoes N.C."/>
            <person name="Hettich R.L."/>
            <person name="Gordon J.I."/>
        </authorList>
    </citation>
    <scope>NUCLEOTIDE SEQUENCE [LARGE SCALE GENOMIC DNA]</scope>
    <source>
        <strain evidence="5">ATCC 29148 / DSM 2079 / JCM 5827 / CCUG 10774 / NCTC 10582 / VPI-5482 / E50</strain>
    </source>
</reference>
<sequence length="314" mass="36575">MPQITIIVPVYNAERTLERCVRSIQAQTVVNWELLLIDDGSEDYSSKLCDEYAIQDSRIRVFHQVNGGASSARNVGLEYTKGEWVVFCDSDDWVDSNWLELFKNQIDNGTELIVQGFIPHGNLWQSRTGINFHGNVKTGILKLQEENILGFMCTKMYKREIIEQCGLRFDTELVLREDELFMLQYAEYISTIQCMEEGAYHYDMPDFSTKYGNIDLFNMFLKIYVVLKRIFSGEDNLLLQNYENDLTQSLFHSFVMRHDDRCKKLENYRKEVGKRVLGVKSLSQFSKYILAYVPSFQVAYLLLEAKAKIVKSMQ</sequence>
<evidence type="ECO:0000256" key="2">
    <source>
        <dbReference type="ARBA" id="ARBA00022679"/>
    </source>
</evidence>
<dbReference type="AlphaFoldDB" id="Q8ABR6"/>
<organism evidence="4 5">
    <name type="scientific">Bacteroides thetaiotaomicron (strain ATCC 29148 / DSM 2079 / JCM 5827 / CCUG 10774 / NCTC 10582 / VPI-5482 / E50)</name>
    <dbReference type="NCBI Taxonomy" id="226186"/>
    <lineage>
        <taxon>Bacteria</taxon>
        <taxon>Pseudomonadati</taxon>
        <taxon>Bacteroidota</taxon>
        <taxon>Bacteroidia</taxon>
        <taxon>Bacteroidales</taxon>
        <taxon>Bacteroidaceae</taxon>
        <taxon>Bacteroides</taxon>
    </lineage>
</organism>
<dbReference type="PaxDb" id="226186-BT_0044"/>
<reference evidence="4 5" key="1">
    <citation type="journal article" date="2003" name="Science">
        <title>A genomic view of the human-Bacteroides thetaiotaomicron symbiosis.</title>
        <authorList>
            <person name="Xu J."/>
            <person name="Bjursell M.K."/>
            <person name="Himrod J."/>
            <person name="Deng S."/>
            <person name="Carmichael L.K."/>
            <person name="Chiang H.C."/>
            <person name="Hooper L.V."/>
            <person name="Gordon J.I."/>
        </authorList>
    </citation>
    <scope>NUCLEOTIDE SEQUENCE [LARGE SCALE GENOMIC DNA]</scope>
    <source>
        <strain evidence="5">ATCC 29148 / DSM 2079 / JCM 5827 / CCUG 10774 / NCTC 10582 / VPI-5482 / E50</strain>
    </source>
</reference>
<dbReference type="Proteomes" id="UP000001414">
    <property type="component" value="Chromosome"/>
</dbReference>
<dbReference type="HOGENOM" id="CLU_025996_25_0_10"/>
<protein>
    <submittedName>
        <fullName evidence="4">Glycoside transferase family 2</fullName>
    </submittedName>
</protein>
<dbReference type="EnsemblBacteria" id="AAO75151">
    <property type="protein sequence ID" value="AAO75151"/>
    <property type="gene ID" value="BT_0044"/>
</dbReference>
<dbReference type="KEGG" id="bth:BT_0044"/>
<dbReference type="OrthoDB" id="6307329at2"/>
<dbReference type="STRING" id="226186.BT_0044"/>
<evidence type="ECO:0000313" key="4">
    <source>
        <dbReference type="EMBL" id="AAO75151.1"/>
    </source>
</evidence>
<dbReference type="PATRIC" id="fig|226186.12.peg.43"/>
<dbReference type="CAZy" id="GT2">
    <property type="family name" value="Glycosyltransferase Family 2"/>
</dbReference>
<dbReference type="eggNOG" id="COG0463">
    <property type="taxonomic scope" value="Bacteria"/>
</dbReference>
<proteinExistence type="predicted"/>
<dbReference type="InParanoid" id="Q8ABR6"/>
<dbReference type="SUPFAM" id="SSF53448">
    <property type="entry name" value="Nucleotide-diphospho-sugar transferases"/>
    <property type="match status" value="1"/>
</dbReference>
<feature type="domain" description="Glycosyltransferase 2-like" evidence="3">
    <location>
        <begin position="5"/>
        <end position="164"/>
    </location>
</feature>
<dbReference type="Gene3D" id="3.90.550.10">
    <property type="entry name" value="Spore Coat Polysaccharide Biosynthesis Protein SpsA, Chain A"/>
    <property type="match status" value="1"/>
</dbReference>